<feature type="domain" description="Multidrug resistance protein MdtA-like C-terminal permuted SH3" evidence="8">
    <location>
        <begin position="302"/>
        <end position="363"/>
    </location>
</feature>
<dbReference type="Gene3D" id="1.10.287.470">
    <property type="entry name" value="Helix hairpin bin"/>
    <property type="match status" value="1"/>
</dbReference>
<dbReference type="FunFam" id="2.40.420.20:FF:000001">
    <property type="entry name" value="Efflux RND transporter periplasmic adaptor subunit"/>
    <property type="match status" value="1"/>
</dbReference>
<evidence type="ECO:0000259" key="5">
    <source>
        <dbReference type="Pfam" id="PF25876"/>
    </source>
</evidence>
<dbReference type="Pfam" id="PF25876">
    <property type="entry name" value="HH_MFP_RND"/>
    <property type="match status" value="1"/>
</dbReference>
<feature type="domain" description="Multidrug resistance protein MdtA-like beta-barrel" evidence="7">
    <location>
        <begin position="212"/>
        <end position="294"/>
    </location>
</feature>
<dbReference type="Proteomes" id="UP000557392">
    <property type="component" value="Unassembled WGS sequence"/>
</dbReference>
<feature type="domain" description="Multidrug resistance protein MdtA-like barrel-sandwich hybrid" evidence="6">
    <location>
        <begin position="64"/>
        <end position="207"/>
    </location>
</feature>
<dbReference type="SUPFAM" id="SSF111369">
    <property type="entry name" value="HlyD-like secretion proteins"/>
    <property type="match status" value="1"/>
</dbReference>
<feature type="chain" id="PRO_5030712554" evidence="4">
    <location>
        <begin position="24"/>
        <end position="382"/>
    </location>
</feature>
<evidence type="ECO:0000313" key="9">
    <source>
        <dbReference type="EMBL" id="MBB4096805.1"/>
    </source>
</evidence>
<dbReference type="AlphaFoldDB" id="A0A7W6JNT7"/>
<evidence type="ECO:0000256" key="1">
    <source>
        <dbReference type="ARBA" id="ARBA00004196"/>
    </source>
</evidence>
<gene>
    <name evidence="9" type="ORF">GGR46_000338</name>
</gene>
<accession>A0A7W6JNT7</accession>
<dbReference type="Gene3D" id="2.40.30.170">
    <property type="match status" value="1"/>
</dbReference>
<keyword evidence="4" id="KW-0732">Signal</keyword>
<dbReference type="InterPro" id="IPR058626">
    <property type="entry name" value="MdtA-like_b-barrel"/>
</dbReference>
<dbReference type="Pfam" id="PF25944">
    <property type="entry name" value="Beta-barrel_RND"/>
    <property type="match status" value="1"/>
</dbReference>
<feature type="domain" description="Multidrug resistance protein MdtA-like alpha-helical hairpin" evidence="5">
    <location>
        <begin position="105"/>
        <end position="173"/>
    </location>
</feature>
<comment type="similarity">
    <text evidence="2">Belongs to the membrane fusion protein (MFP) (TC 8.A.1) family.</text>
</comment>
<evidence type="ECO:0000256" key="4">
    <source>
        <dbReference type="SAM" id="SignalP"/>
    </source>
</evidence>
<dbReference type="PANTHER" id="PTHR30158">
    <property type="entry name" value="ACRA/E-RELATED COMPONENT OF DRUG EFFLUX TRANSPORTER"/>
    <property type="match status" value="1"/>
</dbReference>
<organism evidence="9 10">
    <name type="scientific">Sphingomonas kyeonggiensis</name>
    <dbReference type="NCBI Taxonomy" id="1268553"/>
    <lineage>
        <taxon>Bacteria</taxon>
        <taxon>Pseudomonadati</taxon>
        <taxon>Pseudomonadota</taxon>
        <taxon>Alphaproteobacteria</taxon>
        <taxon>Sphingomonadales</taxon>
        <taxon>Sphingomonadaceae</taxon>
        <taxon>Sphingomonas</taxon>
    </lineage>
</organism>
<evidence type="ECO:0000259" key="7">
    <source>
        <dbReference type="Pfam" id="PF25944"/>
    </source>
</evidence>
<evidence type="ECO:0000256" key="3">
    <source>
        <dbReference type="SAM" id="Coils"/>
    </source>
</evidence>
<dbReference type="Gene3D" id="2.40.420.20">
    <property type="match status" value="1"/>
</dbReference>
<feature type="coiled-coil region" evidence="3">
    <location>
        <begin position="105"/>
        <end position="170"/>
    </location>
</feature>
<sequence length="382" mass="40279">MRKISQQRGIALLFVASTSLALAACGASESASEPQAALPVSVVTVGTSDLDIADELPGRVVAYRVAEIRPQVAGIIQRRLFQQGSEVREGQPLFQINAMPFQADVDSARASVERANATLARARLQEERLAPLMKADAISGQSYDDAVASRRTAQAELAQARADLRRKNVDLGFSIIRSPISGRIDQAVFTEGALASVSDANPLATVQQIDRVYVDVRQPASRLEALRAAARAGAGNQGAPVELLSADGRSYPVKGKLLFSGVSVDPGTGQVIARVEFANPDRQLLPGMFVRAKLPRLHVAGAMTVPQQAVTHDAAGTATVNVVANGGKVSQRTVTTGDEQNGSVLITSGLKRGETVIVEGADRLQPGITVKPVAWSNPAAKR</sequence>
<proteinExistence type="inferred from homology"/>
<dbReference type="InterPro" id="IPR058624">
    <property type="entry name" value="MdtA-like_HH"/>
</dbReference>
<dbReference type="InterPro" id="IPR058627">
    <property type="entry name" value="MdtA-like_C"/>
</dbReference>
<comment type="subcellular location">
    <subcellularLocation>
        <location evidence="1">Cell envelope</location>
    </subcellularLocation>
</comment>
<reference evidence="9 10" key="1">
    <citation type="submission" date="2020-08" db="EMBL/GenBank/DDBJ databases">
        <title>Genomic Encyclopedia of Type Strains, Phase IV (KMG-IV): sequencing the most valuable type-strain genomes for metagenomic binning, comparative biology and taxonomic classification.</title>
        <authorList>
            <person name="Goeker M."/>
        </authorList>
    </citation>
    <scope>NUCLEOTIDE SEQUENCE [LARGE SCALE GENOMIC DNA]</scope>
    <source>
        <strain evidence="9 10">DSM 101806</strain>
    </source>
</reference>
<keyword evidence="3" id="KW-0175">Coiled coil</keyword>
<dbReference type="EMBL" id="JACIEH010000001">
    <property type="protein sequence ID" value="MBB4096805.1"/>
    <property type="molecule type" value="Genomic_DNA"/>
</dbReference>
<evidence type="ECO:0000259" key="8">
    <source>
        <dbReference type="Pfam" id="PF25967"/>
    </source>
</evidence>
<keyword evidence="10" id="KW-1185">Reference proteome</keyword>
<dbReference type="RefSeq" id="WP_183993967.1">
    <property type="nucleotide sequence ID" value="NZ_JACIEH010000001.1"/>
</dbReference>
<dbReference type="GO" id="GO:0022857">
    <property type="term" value="F:transmembrane transporter activity"/>
    <property type="evidence" value="ECO:0007669"/>
    <property type="project" value="InterPro"/>
</dbReference>
<feature type="signal peptide" evidence="4">
    <location>
        <begin position="1"/>
        <end position="23"/>
    </location>
</feature>
<evidence type="ECO:0000259" key="6">
    <source>
        <dbReference type="Pfam" id="PF25917"/>
    </source>
</evidence>
<dbReference type="PROSITE" id="PS51257">
    <property type="entry name" value="PROKAR_LIPOPROTEIN"/>
    <property type="match status" value="1"/>
</dbReference>
<comment type="caution">
    <text evidence="9">The sequence shown here is derived from an EMBL/GenBank/DDBJ whole genome shotgun (WGS) entry which is preliminary data.</text>
</comment>
<protein>
    <submittedName>
        <fullName evidence="9">Multidrug efflux system membrane fusion protein</fullName>
    </submittedName>
</protein>
<evidence type="ECO:0000256" key="2">
    <source>
        <dbReference type="ARBA" id="ARBA00009477"/>
    </source>
</evidence>
<dbReference type="NCBIfam" id="TIGR01730">
    <property type="entry name" value="RND_mfp"/>
    <property type="match status" value="1"/>
</dbReference>
<dbReference type="GO" id="GO:0046677">
    <property type="term" value="P:response to antibiotic"/>
    <property type="evidence" value="ECO:0007669"/>
    <property type="project" value="TreeGrafter"/>
</dbReference>
<name>A0A7W6JNT7_9SPHN</name>
<dbReference type="PANTHER" id="PTHR30158:SF3">
    <property type="entry name" value="MULTIDRUG EFFLUX PUMP SUBUNIT ACRA-RELATED"/>
    <property type="match status" value="1"/>
</dbReference>
<dbReference type="Pfam" id="PF25967">
    <property type="entry name" value="RND-MFP_C"/>
    <property type="match status" value="1"/>
</dbReference>
<dbReference type="InterPro" id="IPR006143">
    <property type="entry name" value="RND_pump_MFP"/>
</dbReference>
<dbReference type="Pfam" id="PF25917">
    <property type="entry name" value="BSH_RND"/>
    <property type="match status" value="1"/>
</dbReference>
<dbReference type="GO" id="GO:0005886">
    <property type="term" value="C:plasma membrane"/>
    <property type="evidence" value="ECO:0007669"/>
    <property type="project" value="UniProtKB-SubCell"/>
</dbReference>
<evidence type="ECO:0000313" key="10">
    <source>
        <dbReference type="Proteomes" id="UP000557392"/>
    </source>
</evidence>
<dbReference type="InterPro" id="IPR058625">
    <property type="entry name" value="MdtA-like_BSH"/>
</dbReference>
<dbReference type="Gene3D" id="2.40.50.100">
    <property type="match status" value="1"/>
</dbReference>